<keyword evidence="6" id="KW-0689">Ribosomal protein</keyword>
<dbReference type="PIRSF" id="PIRSF000401">
    <property type="entry name" value="RPL11_MTase"/>
    <property type="match status" value="1"/>
</dbReference>
<evidence type="ECO:0000256" key="1">
    <source>
        <dbReference type="ARBA" id="ARBA00009741"/>
    </source>
</evidence>
<keyword evidence="4 6" id="KW-0808">Transferase</keyword>
<dbReference type="SUPFAM" id="SSF53335">
    <property type="entry name" value="S-adenosyl-L-methionine-dependent methyltransferases"/>
    <property type="match status" value="1"/>
</dbReference>
<name>A0A3B0UT51_9ZZZZ</name>
<dbReference type="PANTHER" id="PTHR43648:SF1">
    <property type="entry name" value="ELECTRON TRANSFER FLAVOPROTEIN BETA SUBUNIT LYSINE METHYLTRANSFERASE"/>
    <property type="match status" value="1"/>
</dbReference>
<keyword evidence="5" id="KW-0949">S-adenosyl-L-methionine</keyword>
<gene>
    <name evidence="6" type="ORF">MNBD_BACTEROID06-403</name>
</gene>
<dbReference type="NCBIfam" id="NF001785">
    <property type="entry name" value="PRK00517.2-2"/>
    <property type="match status" value="1"/>
</dbReference>
<accession>A0A3B0UT51</accession>
<evidence type="ECO:0000256" key="3">
    <source>
        <dbReference type="ARBA" id="ARBA00022603"/>
    </source>
</evidence>
<dbReference type="Pfam" id="PF06325">
    <property type="entry name" value="PrmA"/>
    <property type="match status" value="1"/>
</dbReference>
<sequence>MSYQEFAILCKPAFTDILIAEFSALGFDMFEEKKDGFITFLEGKFENSLLGELTDKYKDSAQFSYSVKATEKQNWNEEWEKNYDPIIINKTCVVKAPFHTDLPTYPIELIITPKMSFGTGHHETTHLMLAEMLTINFKDKKVMDAGTGTGVLAILAQKQGAASVFAFDIDDWCVKNTNENAEVNKVAIEVIKASIEDLNLTNNYDIVLVNINKNILLGQMEYYKTALNTGGILLLSGFYETDLGNIKMKAQEVGLAFQHYKVRNNWTMARFIG</sequence>
<dbReference type="Gene3D" id="3.40.50.150">
    <property type="entry name" value="Vaccinia Virus protein VP39"/>
    <property type="match status" value="1"/>
</dbReference>
<dbReference type="GO" id="GO:0032259">
    <property type="term" value="P:methylation"/>
    <property type="evidence" value="ECO:0007669"/>
    <property type="project" value="UniProtKB-KW"/>
</dbReference>
<comment type="similarity">
    <text evidence="1">Belongs to the methyltransferase superfamily. PrmA family.</text>
</comment>
<dbReference type="EMBL" id="UOES01000310">
    <property type="protein sequence ID" value="VAW27829.1"/>
    <property type="molecule type" value="Genomic_DNA"/>
</dbReference>
<evidence type="ECO:0000256" key="5">
    <source>
        <dbReference type="ARBA" id="ARBA00022691"/>
    </source>
</evidence>
<dbReference type="AlphaFoldDB" id="A0A3B0UT51"/>
<dbReference type="PANTHER" id="PTHR43648">
    <property type="entry name" value="ELECTRON TRANSFER FLAVOPROTEIN BETA SUBUNIT LYSINE METHYLTRANSFERASE"/>
    <property type="match status" value="1"/>
</dbReference>
<protein>
    <submittedName>
        <fullName evidence="6">Ribosomal protein L11 methyltransferase</fullName>
    </submittedName>
</protein>
<dbReference type="InterPro" id="IPR004498">
    <property type="entry name" value="Ribosomal_PrmA_MeTrfase"/>
</dbReference>
<organism evidence="6">
    <name type="scientific">hydrothermal vent metagenome</name>
    <dbReference type="NCBI Taxonomy" id="652676"/>
    <lineage>
        <taxon>unclassified sequences</taxon>
        <taxon>metagenomes</taxon>
        <taxon>ecological metagenomes</taxon>
    </lineage>
</organism>
<proteinExistence type="inferred from homology"/>
<evidence type="ECO:0000313" key="6">
    <source>
        <dbReference type="EMBL" id="VAW27829.1"/>
    </source>
</evidence>
<reference evidence="6" key="1">
    <citation type="submission" date="2018-06" db="EMBL/GenBank/DDBJ databases">
        <authorList>
            <person name="Zhirakovskaya E."/>
        </authorList>
    </citation>
    <scope>NUCLEOTIDE SEQUENCE</scope>
</reference>
<keyword evidence="6" id="KW-0687">Ribonucleoprotein</keyword>
<dbReference type="InterPro" id="IPR050078">
    <property type="entry name" value="Ribosomal_L11_MeTrfase_PrmA"/>
</dbReference>
<evidence type="ECO:0000256" key="2">
    <source>
        <dbReference type="ARBA" id="ARBA00022490"/>
    </source>
</evidence>
<keyword evidence="2" id="KW-0963">Cytoplasm</keyword>
<dbReference type="CDD" id="cd02440">
    <property type="entry name" value="AdoMet_MTases"/>
    <property type="match status" value="1"/>
</dbReference>
<dbReference type="GO" id="GO:0008276">
    <property type="term" value="F:protein methyltransferase activity"/>
    <property type="evidence" value="ECO:0007669"/>
    <property type="project" value="InterPro"/>
</dbReference>
<evidence type="ECO:0000256" key="4">
    <source>
        <dbReference type="ARBA" id="ARBA00022679"/>
    </source>
</evidence>
<keyword evidence="3 6" id="KW-0489">Methyltransferase</keyword>
<dbReference type="GO" id="GO:0005840">
    <property type="term" value="C:ribosome"/>
    <property type="evidence" value="ECO:0007669"/>
    <property type="project" value="UniProtKB-KW"/>
</dbReference>
<dbReference type="InterPro" id="IPR029063">
    <property type="entry name" value="SAM-dependent_MTases_sf"/>
</dbReference>